<evidence type="ECO:0000256" key="2">
    <source>
        <dbReference type="ARBA" id="ARBA00022703"/>
    </source>
</evidence>
<dbReference type="OMA" id="RNPTHIR"/>
<protein>
    <recommendedName>
        <fullName evidence="5">Direct IAP-binding protein with low pI</fullName>
    </recommendedName>
</protein>
<organism evidence="7 8">
    <name type="scientific">Eptatretus burgeri</name>
    <name type="common">Inshore hagfish</name>
    <dbReference type="NCBI Taxonomy" id="7764"/>
    <lineage>
        <taxon>Eukaryota</taxon>
        <taxon>Metazoa</taxon>
        <taxon>Chordata</taxon>
        <taxon>Craniata</taxon>
        <taxon>Vertebrata</taxon>
        <taxon>Cyclostomata</taxon>
        <taxon>Myxini</taxon>
        <taxon>Myxiniformes</taxon>
        <taxon>Myxinidae</taxon>
        <taxon>Eptatretinae</taxon>
        <taxon>Eptatretus</taxon>
    </lineage>
</organism>
<dbReference type="InterPro" id="IPR015142">
    <property type="entry name" value="Smac_DIABLO"/>
</dbReference>
<reference evidence="7" key="1">
    <citation type="submission" date="2025-08" db="UniProtKB">
        <authorList>
            <consortium name="Ensembl"/>
        </authorList>
    </citation>
    <scope>IDENTIFICATION</scope>
</reference>
<keyword evidence="8" id="KW-1185">Reference proteome</keyword>
<evidence type="ECO:0000313" key="8">
    <source>
        <dbReference type="Proteomes" id="UP000694388"/>
    </source>
</evidence>
<dbReference type="GO" id="GO:0005739">
    <property type="term" value="C:mitochondrion"/>
    <property type="evidence" value="ECO:0007669"/>
    <property type="project" value="UniProtKB-SubCell"/>
</dbReference>
<evidence type="ECO:0000256" key="5">
    <source>
        <dbReference type="ARBA" id="ARBA00033049"/>
    </source>
</evidence>
<sequence>MLSLGGSVSLCAFQELNTPDLSQTTLIKRAASLAIDSASTLLTQAGLALIDAQQDYAKAISVLVSLYKRYTELSGHLSAAEDEAVRRLISAESFVRFFFLSRSFPTGAEQASLLARTHLDAVHSHVESSIRKVTEAHSRLTKAQATEIKHVDVSAGRPVQTLLEEEQLPEQYLRED</sequence>
<evidence type="ECO:0000313" key="7">
    <source>
        <dbReference type="Ensembl" id="ENSEBUP00000003955.1"/>
    </source>
</evidence>
<evidence type="ECO:0000256" key="6">
    <source>
        <dbReference type="ARBA" id="ARBA00046319"/>
    </source>
</evidence>
<reference evidence="7" key="2">
    <citation type="submission" date="2025-09" db="UniProtKB">
        <authorList>
            <consortium name="Ensembl"/>
        </authorList>
    </citation>
    <scope>IDENTIFICATION</scope>
</reference>
<dbReference type="Gene3D" id="1.20.58.70">
    <property type="match status" value="2"/>
</dbReference>
<dbReference type="AlphaFoldDB" id="A0A8C4NGK8"/>
<dbReference type="GO" id="GO:0051402">
    <property type="term" value="P:neuron apoptotic process"/>
    <property type="evidence" value="ECO:0007669"/>
    <property type="project" value="TreeGrafter"/>
</dbReference>
<comment type="subcellular location">
    <subcellularLocation>
        <location evidence="1">Mitochondrion</location>
    </subcellularLocation>
</comment>
<evidence type="ECO:0000256" key="4">
    <source>
        <dbReference type="ARBA" id="ARBA00023128"/>
    </source>
</evidence>
<proteinExistence type="inferred from homology"/>
<keyword evidence="2" id="KW-0053">Apoptosis</keyword>
<name>A0A8C4NGK8_EPTBU</name>
<comment type="similarity">
    <text evidence="6">Belongs to the Smac/DIABLO protein family.</text>
</comment>
<dbReference type="GeneTree" id="ENSGT00390000007237"/>
<accession>A0A8C4NGK8</accession>
<dbReference type="Ensembl" id="ENSEBUT00000004359.1">
    <property type="protein sequence ID" value="ENSEBUP00000003955.1"/>
    <property type="gene ID" value="ENSEBUG00000002813.1"/>
</dbReference>
<dbReference type="PANTHER" id="PTHR32247:SF3">
    <property type="entry name" value="DIABLO IAP-BINDING MITOCHONDRIAL PROTEIN"/>
    <property type="match status" value="1"/>
</dbReference>
<keyword evidence="4" id="KW-0496">Mitochondrion</keyword>
<dbReference type="SUPFAM" id="SSF46984">
    <property type="entry name" value="Smac/diablo"/>
    <property type="match status" value="1"/>
</dbReference>
<dbReference type="Pfam" id="PF09057">
    <property type="entry name" value="Smac_DIABLO"/>
    <property type="match status" value="2"/>
</dbReference>
<keyword evidence="3" id="KW-0809">Transit peptide</keyword>
<dbReference type="PANTHER" id="PTHR32247">
    <property type="entry name" value="DIABLO HOMOLOG, MITOCHONDRIAL"/>
    <property type="match status" value="1"/>
</dbReference>
<dbReference type="GO" id="GO:0008631">
    <property type="term" value="P:intrinsic apoptotic signaling pathway in response to oxidative stress"/>
    <property type="evidence" value="ECO:0007669"/>
    <property type="project" value="TreeGrafter"/>
</dbReference>
<evidence type="ECO:0000256" key="1">
    <source>
        <dbReference type="ARBA" id="ARBA00004173"/>
    </source>
</evidence>
<evidence type="ECO:0000256" key="3">
    <source>
        <dbReference type="ARBA" id="ARBA00022946"/>
    </source>
</evidence>
<dbReference type="Proteomes" id="UP000694388">
    <property type="component" value="Unplaced"/>
</dbReference>
<dbReference type="InterPro" id="IPR009062">
    <property type="entry name" value="Smac/DIABLO-like_sf"/>
</dbReference>